<accession>A0A1N7LQ95</accession>
<organism evidence="1 2">
    <name type="scientific">Insolitispirillum peregrinum</name>
    <dbReference type="NCBI Taxonomy" id="80876"/>
    <lineage>
        <taxon>Bacteria</taxon>
        <taxon>Pseudomonadati</taxon>
        <taxon>Pseudomonadota</taxon>
        <taxon>Alphaproteobacteria</taxon>
        <taxon>Rhodospirillales</taxon>
        <taxon>Novispirillaceae</taxon>
        <taxon>Insolitispirillum</taxon>
    </lineage>
</organism>
<evidence type="ECO:0000313" key="2">
    <source>
        <dbReference type="Proteomes" id="UP000185678"/>
    </source>
</evidence>
<keyword evidence="2" id="KW-1185">Reference proteome</keyword>
<dbReference type="OrthoDB" id="163906at204441"/>
<dbReference type="Proteomes" id="UP000185678">
    <property type="component" value="Unassembled WGS sequence"/>
</dbReference>
<reference evidence="1 2" key="1">
    <citation type="submission" date="2017-01" db="EMBL/GenBank/DDBJ databases">
        <authorList>
            <person name="Mah S.A."/>
            <person name="Swanson W.J."/>
            <person name="Moy G.W."/>
            <person name="Vacquier V.D."/>
        </authorList>
    </citation>
    <scope>NUCLEOTIDE SEQUENCE [LARGE SCALE GENOMIC DNA]</scope>
    <source>
        <strain evidence="1 2">DSM 11589</strain>
    </source>
</reference>
<dbReference type="STRING" id="80876.SAMN05421779_103491"/>
<protein>
    <submittedName>
        <fullName evidence="1">Uncharacterized protein</fullName>
    </submittedName>
</protein>
<dbReference type="RefSeq" id="WP_076400200.1">
    <property type="nucleotide sequence ID" value="NZ_FTOA01000003.1"/>
</dbReference>
<sequence length="627" mass="69450">MACGQNGQLVEIETITSNDGVILLSGIAVADHDQLEIRLSLPVGQEVLYRSLSHQPHRFAAALAGDPDRKVGFTIALSSRALPSGQDLVIDFMLQGAPWDRIVLSTDDLADREPPEPTGLQIGCELLAYVPHTQTLVLSGNVTGVADLEPVTLGIVIDGAGIASCRVNELRPQLVEDKRKAGIPMSPTPGWTAIVSPFPCPTTQTSVSIVYRDGERTLTWPVEVSPEVIEVDDGYAAERAPDSPARQVPLKLFIGQNNRWGQAHHREALQAKVERQLADAPGKRLLAIYDTADMPFSFDFLGFLCGAEGRRQALGLEAIDLCIMAHQQDPSPDRHAYVTSESFRHRMCNLLFEAARLLPSLGSTFHFNNRQQLQAFLAACGDSYQLHPGYYDVTLPHELNVLDRAASHMLLPASQWARDGRQPYVLQPPNEMIYLARKWMLAHCYPRIPVTVTLRDWGKDSERNSNVAAWQALVDHFADAPICFILLPDFNALYEPAPLTGPNVVLCNEAVVQLSLRAAFYDQATFNLMTVGGPSEVTMCLRDGRFMVFNYMHHLSAGRPVDALFQGFPLSHPRPGAHEYEKIILSYDTPDRLIAETTAMFERLQQDQRWTPGFYEQVGAPGNARLM</sequence>
<proteinExistence type="predicted"/>
<gene>
    <name evidence="1" type="ORF">SAMN05421779_103491</name>
</gene>
<name>A0A1N7LQ95_9PROT</name>
<dbReference type="AlphaFoldDB" id="A0A1N7LQ95"/>
<evidence type="ECO:0000313" key="1">
    <source>
        <dbReference type="EMBL" id="SIS76016.1"/>
    </source>
</evidence>
<dbReference type="EMBL" id="FTOA01000003">
    <property type="protein sequence ID" value="SIS76016.1"/>
    <property type="molecule type" value="Genomic_DNA"/>
</dbReference>